<dbReference type="EMBL" id="CP000442">
    <property type="protein sequence ID" value="ABI91784.1"/>
    <property type="molecule type" value="Genomic_DNA"/>
</dbReference>
<proteinExistence type="inferred from homology"/>
<protein>
    <recommendedName>
        <fullName evidence="6">Phthiocerol/phthiodiolone dimycocerosyl transferase</fullName>
        <ecNumber evidence="5">2.3.1.282</ecNumber>
    </recommendedName>
    <alternativeName>
        <fullName evidence="11">Acyltransferase PapA5</fullName>
    </alternativeName>
    <alternativeName>
        <fullName evidence="9">Phthiocerol/phthiodiolone O-acyltransferase</fullName>
    </alternativeName>
    <alternativeName>
        <fullName evidence="10">Polyketide synthase-associated protein A5</fullName>
    </alternativeName>
</protein>
<evidence type="ECO:0000256" key="10">
    <source>
        <dbReference type="ARBA" id="ARBA00032317"/>
    </source>
</evidence>
<feature type="region of interest" description="Disordered" evidence="12">
    <location>
        <begin position="1"/>
        <end position="25"/>
    </location>
</feature>
<sequence length="492" mass="53828">MFESRTRDQESGLRHESRSDNCSHSSALIGDTLSPRFQSMASFAAPSTGGRPADVRCSTDTFSMNRRLGSTEHVFWLMNRVVASHVVIAAEIDGIAGAEAWRDAFDALQRRHPLLRARIPPTALGFPQLELVSERPIPVHHVDDARWETDRISDAWLDSAIASMLDEAIDTDIGPMMRAVVASGRNGKSVLLLACAHAICDGISLTYCVRDLLQALSGQSLGILSMPRSLDQLYGEADISPPVNKVIVDECRPRHCDRLTVSRLKLSRELTTRIVQRARDERTTFHGALCSAMLGYGRSINPAWRGKPIRIVTPVDLRRQLDIDDDVGLFGSATRASLAPTIDGSFWEDSRAITRELKPSAISQPTRNSIRSMSELLTKGLDVQGLLRVRESDAVQREITVSNLGNLRFATQIGRFHITAIWGPCVPMGQKDDPNIQTVGVATVDGRANLTLASFAPLPSFLTGVAETLSSECRSFEGASLSRVPDIKPGGQ</sequence>
<dbReference type="Gene3D" id="3.30.559.10">
    <property type="entry name" value="Chloramphenicol acetyltransferase-like domain"/>
    <property type="match status" value="1"/>
</dbReference>
<dbReference type="Proteomes" id="UP000000662">
    <property type="component" value="Chromosome 3"/>
</dbReference>
<dbReference type="PANTHER" id="PTHR28037:SF1">
    <property type="entry name" value="ALCOHOL O-ACETYLTRANSFERASE 1-RELATED"/>
    <property type="match status" value="1"/>
</dbReference>
<dbReference type="PANTHER" id="PTHR28037">
    <property type="entry name" value="ALCOHOL O-ACETYLTRANSFERASE 1-RELATED"/>
    <property type="match status" value="1"/>
</dbReference>
<evidence type="ECO:0000256" key="1">
    <source>
        <dbReference type="ARBA" id="ARBA00000026"/>
    </source>
</evidence>
<keyword evidence="16" id="KW-1185">Reference proteome</keyword>
<comment type="catalytic activity">
    <reaction evidence="2">
        <text>2 a mycocerosyl-[mycocerosic acid synthase] + a phenolphthiocerol = a dimycocerosyl phenolphthiocerol + 2 holo-[mycocerosic acid synthase].</text>
        <dbReference type="EC" id="2.3.1.282"/>
    </reaction>
</comment>
<evidence type="ECO:0000256" key="3">
    <source>
        <dbReference type="ARBA" id="ARBA00001907"/>
    </source>
</evidence>
<dbReference type="SUPFAM" id="SSF52777">
    <property type="entry name" value="CoA-dependent acyltransferases"/>
    <property type="match status" value="2"/>
</dbReference>
<accession>Q0B239</accession>
<keyword evidence="8" id="KW-0012">Acyltransferase</keyword>
<feature type="domain" description="Condensation" evidence="13">
    <location>
        <begin position="90"/>
        <end position="216"/>
    </location>
</feature>
<comment type="similarity">
    <text evidence="4">Belongs to the acyltransferase PapA5 family.</text>
</comment>
<evidence type="ECO:0000259" key="14">
    <source>
        <dbReference type="Pfam" id="PF16911"/>
    </source>
</evidence>
<comment type="catalytic activity">
    <reaction evidence="3">
        <text>2 a mycocerosyl-[mycocerosic acid synthase] + a phthiodiolone = a dimycocerosyl phthiodiolone + 2 holo-[mycocerosic acid synthase].</text>
        <dbReference type="EC" id="2.3.1.282"/>
    </reaction>
</comment>
<evidence type="ECO:0000256" key="7">
    <source>
        <dbReference type="ARBA" id="ARBA00022679"/>
    </source>
</evidence>
<evidence type="ECO:0000256" key="11">
    <source>
        <dbReference type="ARBA" id="ARBA00033407"/>
    </source>
</evidence>
<dbReference type="Pfam" id="PF16911">
    <property type="entry name" value="PapA_C"/>
    <property type="match status" value="1"/>
</dbReference>
<evidence type="ECO:0000256" key="8">
    <source>
        <dbReference type="ARBA" id="ARBA00023315"/>
    </source>
</evidence>
<organism evidence="15 16">
    <name type="scientific">Burkholderia ambifaria (strain ATCC BAA-244 / DSM 16087 / CCUG 44356 / LMG 19182 / AMMD)</name>
    <name type="common">Burkholderia cepacia (strain AMMD)</name>
    <dbReference type="NCBI Taxonomy" id="339670"/>
    <lineage>
        <taxon>Bacteria</taxon>
        <taxon>Pseudomonadati</taxon>
        <taxon>Pseudomonadota</taxon>
        <taxon>Betaproteobacteria</taxon>
        <taxon>Burkholderiales</taxon>
        <taxon>Burkholderiaceae</taxon>
        <taxon>Burkholderia</taxon>
        <taxon>Burkholderia cepacia complex</taxon>
    </lineage>
</organism>
<dbReference type="InterPro" id="IPR031641">
    <property type="entry name" value="PapA_C"/>
</dbReference>
<dbReference type="eggNOG" id="COG1020">
    <property type="taxonomic scope" value="Bacteria"/>
</dbReference>
<feature type="domain" description="Phthiocerol/phthiodiolone dimycocerosyl transferase C-terminal" evidence="14">
    <location>
        <begin position="258"/>
        <end position="322"/>
    </location>
</feature>
<dbReference type="KEGG" id="bam:Bamb_6240"/>
<evidence type="ECO:0000256" key="5">
    <source>
        <dbReference type="ARBA" id="ARBA00012866"/>
    </source>
</evidence>
<dbReference type="InterPro" id="IPR052058">
    <property type="entry name" value="Alcohol_O-acetyltransferase"/>
</dbReference>
<dbReference type="InterPro" id="IPR001242">
    <property type="entry name" value="Condensation_dom"/>
</dbReference>
<evidence type="ECO:0000256" key="12">
    <source>
        <dbReference type="SAM" id="MobiDB-lite"/>
    </source>
</evidence>
<evidence type="ECO:0000313" key="15">
    <source>
        <dbReference type="EMBL" id="ABI91784.1"/>
    </source>
</evidence>
<keyword evidence="7" id="KW-0808">Transferase</keyword>
<dbReference type="AlphaFoldDB" id="Q0B239"/>
<dbReference type="InterPro" id="IPR023213">
    <property type="entry name" value="CAT-like_dom_sf"/>
</dbReference>
<evidence type="ECO:0000256" key="4">
    <source>
        <dbReference type="ARBA" id="ARBA00006558"/>
    </source>
</evidence>
<evidence type="ECO:0000256" key="9">
    <source>
        <dbReference type="ARBA" id="ARBA00030465"/>
    </source>
</evidence>
<reference evidence="15" key="1">
    <citation type="submission" date="2006-08" db="EMBL/GenBank/DDBJ databases">
        <title>Complete sequence of Chromosome 3 of Burkholderia cepacia AMMD.</title>
        <authorList>
            <consortium name="US DOE Joint Genome Institute"/>
            <person name="Copeland A."/>
            <person name="Lucas S."/>
            <person name="Lapidus A."/>
            <person name="Barry K."/>
            <person name="Detter J.C."/>
            <person name="Glavina del Rio T."/>
            <person name="Hammon N."/>
            <person name="Israni S."/>
            <person name="Pitluck S."/>
            <person name="Bruce D."/>
            <person name="Chain P."/>
            <person name="Malfatti S."/>
            <person name="Shin M."/>
            <person name="Vergez L."/>
            <person name="Schmutz J."/>
            <person name="Larimer F."/>
            <person name="Land M."/>
            <person name="Hauser L."/>
            <person name="Kyrpides N."/>
            <person name="Kim E."/>
            <person name="Parke J."/>
            <person name="Coenye T."/>
            <person name="Konstantinidis K."/>
            <person name="Ramette A."/>
            <person name="Tiedje J."/>
            <person name="Richardson P."/>
        </authorList>
    </citation>
    <scope>NUCLEOTIDE SEQUENCE</scope>
    <source>
        <strain evidence="15">AMMD</strain>
    </source>
</reference>
<name>Q0B239_BURCM</name>
<gene>
    <name evidence="15" type="ordered locus">Bamb_6240</name>
</gene>
<dbReference type="Gene3D" id="3.30.559.30">
    <property type="entry name" value="Nonribosomal peptide synthetase, condensation domain"/>
    <property type="match status" value="1"/>
</dbReference>
<dbReference type="GO" id="GO:0016746">
    <property type="term" value="F:acyltransferase activity"/>
    <property type="evidence" value="ECO:0007669"/>
    <property type="project" value="UniProtKB-KW"/>
</dbReference>
<dbReference type="EC" id="2.3.1.282" evidence="5"/>
<evidence type="ECO:0000313" key="16">
    <source>
        <dbReference type="Proteomes" id="UP000000662"/>
    </source>
</evidence>
<evidence type="ECO:0000256" key="6">
    <source>
        <dbReference type="ARBA" id="ARBA00013449"/>
    </source>
</evidence>
<evidence type="ECO:0000259" key="13">
    <source>
        <dbReference type="Pfam" id="PF00668"/>
    </source>
</evidence>
<comment type="catalytic activity">
    <reaction evidence="1">
        <text>2 a mycocerosyl-[mycocerosic acid synthase] + a phthiocerol = a dimycocerosyl phthiocerol + 2 holo-[mycocerosic acid synthase].</text>
        <dbReference type="EC" id="2.3.1.282"/>
    </reaction>
</comment>
<evidence type="ECO:0000256" key="2">
    <source>
        <dbReference type="ARBA" id="ARBA00000625"/>
    </source>
</evidence>
<dbReference type="Pfam" id="PF00668">
    <property type="entry name" value="Condensation"/>
    <property type="match status" value="1"/>
</dbReference>
<feature type="compositionally biased region" description="Basic and acidic residues" evidence="12">
    <location>
        <begin position="1"/>
        <end position="21"/>
    </location>
</feature>